<evidence type="ECO:0000313" key="1">
    <source>
        <dbReference type="EMBL" id="OGE25140.1"/>
    </source>
</evidence>
<dbReference type="AlphaFoldDB" id="A0A1F5J9E1"/>
<evidence type="ECO:0008006" key="3">
    <source>
        <dbReference type="Google" id="ProtNLM"/>
    </source>
</evidence>
<dbReference type="Gene3D" id="3.40.50.10320">
    <property type="entry name" value="LmbE-like"/>
    <property type="match status" value="1"/>
</dbReference>
<reference evidence="1 2" key="1">
    <citation type="journal article" date="2016" name="Nat. Commun.">
        <title>Thousands of microbial genomes shed light on interconnected biogeochemical processes in an aquifer system.</title>
        <authorList>
            <person name="Anantharaman K."/>
            <person name="Brown C.T."/>
            <person name="Hug L.A."/>
            <person name="Sharon I."/>
            <person name="Castelle C.J."/>
            <person name="Probst A.J."/>
            <person name="Thomas B.C."/>
            <person name="Singh A."/>
            <person name="Wilkins M.J."/>
            <person name="Karaoz U."/>
            <person name="Brodie E.L."/>
            <person name="Williams K.H."/>
            <person name="Hubbard S.S."/>
            <person name="Banfield J.F."/>
        </authorList>
    </citation>
    <scope>NUCLEOTIDE SEQUENCE [LARGE SCALE GENOMIC DNA]</scope>
</reference>
<dbReference type="InterPro" id="IPR003737">
    <property type="entry name" value="GlcNAc_PI_deacetylase-related"/>
</dbReference>
<proteinExistence type="predicted"/>
<dbReference type="InterPro" id="IPR024078">
    <property type="entry name" value="LmbE-like_dom_sf"/>
</dbReference>
<protein>
    <recommendedName>
        <fullName evidence="3">GlcNAc-PI de-N-acetylase</fullName>
    </recommendedName>
</protein>
<sequence length="244" mass="28001">MTKENMNAKKIVLAVGAHPDDIDIGSSGSVAKWIKEGGQVYYLVLTDGSKGSEDRHISHQDLTKLRHAEQQKAADILGVKKVFFLDFVDGELENNHELRKEIVRIIRQVKPTTVICFDPTFVYDDNRQFINHPDHRVAGQATLDAVFPFARNVRTYPDLLEQGLEPHVVEEVLLVNFSKNNFFVDISQTLDLKMKVIACHTSQFIDMKKFLERIRFFNHEAGKKVKPKAEYAESYFKITLRRPS</sequence>
<comment type="caution">
    <text evidence="1">The sequence shown here is derived from an EMBL/GenBank/DDBJ whole genome shotgun (WGS) entry which is preliminary data.</text>
</comment>
<dbReference type="Pfam" id="PF02585">
    <property type="entry name" value="PIG-L"/>
    <property type="match status" value="1"/>
</dbReference>
<dbReference type="SUPFAM" id="SSF102588">
    <property type="entry name" value="LmbE-like"/>
    <property type="match status" value="1"/>
</dbReference>
<dbReference type="PANTHER" id="PTHR12993:SF28">
    <property type="entry name" value="LMBE FAMILY PROTEIN"/>
    <property type="match status" value="1"/>
</dbReference>
<evidence type="ECO:0000313" key="2">
    <source>
        <dbReference type="Proteomes" id="UP000177042"/>
    </source>
</evidence>
<dbReference type="GO" id="GO:0016811">
    <property type="term" value="F:hydrolase activity, acting on carbon-nitrogen (but not peptide) bonds, in linear amides"/>
    <property type="evidence" value="ECO:0007669"/>
    <property type="project" value="TreeGrafter"/>
</dbReference>
<organism evidence="1 2">
    <name type="scientific">Candidatus Daviesbacteria bacterium RIFCSPHIGHO2_02_FULL_39_12</name>
    <dbReference type="NCBI Taxonomy" id="1797770"/>
    <lineage>
        <taxon>Bacteria</taxon>
        <taxon>Candidatus Daviesiibacteriota</taxon>
    </lineage>
</organism>
<dbReference type="EMBL" id="MFCX01000031">
    <property type="protein sequence ID" value="OGE25140.1"/>
    <property type="molecule type" value="Genomic_DNA"/>
</dbReference>
<accession>A0A1F5J9E1</accession>
<gene>
    <name evidence="1" type="ORF">A3C26_04485</name>
</gene>
<dbReference type="PANTHER" id="PTHR12993">
    <property type="entry name" value="N-ACETYLGLUCOSAMINYL-PHOSPHATIDYLINOSITOL DE-N-ACETYLASE-RELATED"/>
    <property type="match status" value="1"/>
</dbReference>
<dbReference type="Proteomes" id="UP000177042">
    <property type="component" value="Unassembled WGS sequence"/>
</dbReference>
<name>A0A1F5J9E1_9BACT</name>